<proteinExistence type="inferred from homology"/>
<organism evidence="7 8">
    <name type="scientific">Leptospirillum ferrodiazotrophum</name>
    <dbReference type="NCBI Taxonomy" id="412449"/>
    <lineage>
        <taxon>Bacteria</taxon>
        <taxon>Pseudomonadati</taxon>
        <taxon>Nitrospirota</taxon>
        <taxon>Nitrospiria</taxon>
        <taxon>Nitrospirales</taxon>
        <taxon>Nitrospiraceae</taxon>
        <taxon>Leptospirillum</taxon>
    </lineage>
</organism>
<comment type="function">
    <text evidence="5">Forms part of the polypeptide exit tunnel.</text>
</comment>
<dbReference type="GO" id="GO:0005840">
    <property type="term" value="C:ribosome"/>
    <property type="evidence" value="ECO:0007669"/>
    <property type="project" value="UniProtKB-KW"/>
</dbReference>
<sequence>MNIPVLSSDGKSSSTISIDSEVTQDSFNNGIVHEITTMELAGMRAGTSSTKTRGEVSGGGKKPYRQKGTGRARQGSSRAPQWRGGAIIFGPRPRNYFYKQPSKKVLKALREALLVRVSENKVSIIPNLESETLKTKKFVDLLKKYHTNPGYQNILIISEELDENTWLSSRNIPGLTILPSTAVTALYMVFTDVVLVAEDSREWLQQLLKG</sequence>
<evidence type="ECO:0000256" key="5">
    <source>
        <dbReference type="HAMAP-Rule" id="MF_01328"/>
    </source>
</evidence>
<dbReference type="InterPro" id="IPR023574">
    <property type="entry name" value="Ribosomal_uL4_dom_sf"/>
</dbReference>
<dbReference type="GO" id="GO:1990904">
    <property type="term" value="C:ribonucleoprotein complex"/>
    <property type="evidence" value="ECO:0007669"/>
    <property type="project" value="UniProtKB-KW"/>
</dbReference>
<protein>
    <recommendedName>
        <fullName evidence="4 5">Large ribosomal subunit protein uL4</fullName>
    </recommendedName>
</protein>
<comment type="subunit">
    <text evidence="5">Part of the 50S ribosomal subunit.</text>
</comment>
<feature type="region of interest" description="Disordered" evidence="6">
    <location>
        <begin position="39"/>
        <end position="84"/>
    </location>
</feature>
<dbReference type="PANTHER" id="PTHR10746:SF6">
    <property type="entry name" value="LARGE RIBOSOMAL SUBUNIT PROTEIN UL4M"/>
    <property type="match status" value="1"/>
</dbReference>
<dbReference type="InterPro" id="IPR013005">
    <property type="entry name" value="Ribosomal_uL4-like"/>
</dbReference>
<keyword evidence="8" id="KW-1185">Reference proteome</keyword>
<dbReference type="HAMAP" id="MF_01328_B">
    <property type="entry name" value="Ribosomal_uL4_B"/>
    <property type="match status" value="1"/>
</dbReference>
<dbReference type="SUPFAM" id="SSF52166">
    <property type="entry name" value="Ribosomal protein L4"/>
    <property type="match status" value="1"/>
</dbReference>
<dbReference type="Gene3D" id="3.40.1370.10">
    <property type="match status" value="1"/>
</dbReference>
<keyword evidence="3 5" id="KW-0687">Ribonucleoprotein</keyword>
<comment type="function">
    <text evidence="5">One of the primary rRNA binding proteins, this protein initially binds near the 5'-end of the 23S rRNA. It is important during the early stages of 50S assembly. It makes multiple contacts with different domains of the 23S rRNA in the assembled 50S subunit and ribosome.</text>
</comment>
<keyword evidence="5" id="KW-0694">RNA-binding</keyword>
<dbReference type="EMBL" id="GG693869">
    <property type="protein sequence ID" value="EES53057.1"/>
    <property type="molecule type" value="Genomic_DNA"/>
</dbReference>
<dbReference type="GO" id="GO:0006412">
    <property type="term" value="P:translation"/>
    <property type="evidence" value="ECO:0007669"/>
    <property type="project" value="UniProtKB-UniRule"/>
</dbReference>
<evidence type="ECO:0000256" key="3">
    <source>
        <dbReference type="ARBA" id="ARBA00023274"/>
    </source>
</evidence>
<dbReference type="Pfam" id="PF00573">
    <property type="entry name" value="Ribosomal_L4"/>
    <property type="match status" value="1"/>
</dbReference>
<dbReference type="GO" id="GO:0003735">
    <property type="term" value="F:structural constituent of ribosome"/>
    <property type="evidence" value="ECO:0007669"/>
    <property type="project" value="InterPro"/>
</dbReference>
<evidence type="ECO:0000256" key="1">
    <source>
        <dbReference type="ARBA" id="ARBA00010528"/>
    </source>
</evidence>
<keyword evidence="2 5" id="KW-0689">Ribosomal protein</keyword>
<accession>C6HWF6</accession>
<dbReference type="PANTHER" id="PTHR10746">
    <property type="entry name" value="50S RIBOSOMAL PROTEIN L4"/>
    <property type="match status" value="1"/>
</dbReference>
<dbReference type="Proteomes" id="UP000009374">
    <property type="component" value="Unassembled WGS sequence"/>
</dbReference>
<evidence type="ECO:0000313" key="7">
    <source>
        <dbReference type="EMBL" id="EES53057.1"/>
    </source>
</evidence>
<evidence type="ECO:0000256" key="2">
    <source>
        <dbReference type="ARBA" id="ARBA00022980"/>
    </source>
</evidence>
<dbReference type="InterPro" id="IPR002136">
    <property type="entry name" value="Ribosomal_uL4"/>
</dbReference>
<comment type="similarity">
    <text evidence="1 5">Belongs to the universal ribosomal protein uL4 family.</text>
</comment>
<name>C6HWF6_9BACT</name>
<dbReference type="AlphaFoldDB" id="C6HWF6"/>
<evidence type="ECO:0000256" key="4">
    <source>
        <dbReference type="ARBA" id="ARBA00035244"/>
    </source>
</evidence>
<gene>
    <name evidence="5" type="primary">rplD</name>
    <name evidence="7" type="ORF">UBAL3_80420007</name>
</gene>
<keyword evidence="5" id="KW-0699">rRNA-binding</keyword>
<reference evidence="7 8" key="1">
    <citation type="journal article" date="2009" name="Appl. Environ. Microbiol.">
        <title>Community genomic and proteomic analyses of chemoautotrophic iron-oxidizing "Leptospirillum rubarum" (Group II) and "Leptospirillum ferrodiazotrophum" (Group III) bacteria in acid mine drainage biofilms.</title>
        <authorList>
            <person name="Goltsman D.S."/>
            <person name="Denef V.J."/>
            <person name="Singer S.W."/>
            <person name="VerBerkmoes N.C."/>
            <person name="Lefsrud M."/>
            <person name="Mueller R.S."/>
            <person name="Dick G.J."/>
            <person name="Sun C.L."/>
            <person name="Wheeler K.E."/>
            <person name="Zemla A."/>
            <person name="Baker B.J."/>
            <person name="Hauser L."/>
            <person name="Land M."/>
            <person name="Shah M.B."/>
            <person name="Thelen M.P."/>
            <person name="Hettich R.L."/>
            <person name="Banfield J.F."/>
        </authorList>
    </citation>
    <scope>NUCLEOTIDE SEQUENCE [LARGE SCALE GENOMIC DNA]</scope>
</reference>
<evidence type="ECO:0000313" key="8">
    <source>
        <dbReference type="Proteomes" id="UP000009374"/>
    </source>
</evidence>
<dbReference type="NCBIfam" id="TIGR03953">
    <property type="entry name" value="rplD_bact"/>
    <property type="match status" value="1"/>
</dbReference>
<dbReference type="GO" id="GO:0019843">
    <property type="term" value="F:rRNA binding"/>
    <property type="evidence" value="ECO:0007669"/>
    <property type="project" value="UniProtKB-UniRule"/>
</dbReference>
<evidence type="ECO:0000256" key="6">
    <source>
        <dbReference type="SAM" id="MobiDB-lite"/>
    </source>
</evidence>